<dbReference type="Gene3D" id="1.20.120.10">
    <property type="entry name" value="Cytochrome c/b562"/>
    <property type="match status" value="1"/>
</dbReference>
<evidence type="ECO:0000313" key="8">
    <source>
        <dbReference type="EMBL" id="APX22379.1"/>
    </source>
</evidence>
<evidence type="ECO:0000256" key="5">
    <source>
        <dbReference type="ARBA" id="ARBA00023004"/>
    </source>
</evidence>
<feature type="binding site" description="axial binding residue" evidence="6">
    <location>
        <position position="118"/>
    </location>
    <ligand>
        <name>heme c</name>
        <dbReference type="ChEBI" id="CHEBI:61717"/>
    </ligand>
    <ligandPart>
        <name>Fe</name>
        <dbReference type="ChEBI" id="CHEBI:18248"/>
    </ligandPart>
</feature>
<dbReference type="KEGG" id="tpro:Ga0080559_TMP1583"/>
<evidence type="ECO:0000256" key="4">
    <source>
        <dbReference type="ARBA" id="ARBA00022982"/>
    </source>
</evidence>
<organism evidence="8 9">
    <name type="scientific">Salipiger profundus</name>
    <dbReference type="NCBI Taxonomy" id="1229727"/>
    <lineage>
        <taxon>Bacteria</taxon>
        <taxon>Pseudomonadati</taxon>
        <taxon>Pseudomonadota</taxon>
        <taxon>Alphaproteobacteria</taxon>
        <taxon>Rhodobacterales</taxon>
        <taxon>Roseobacteraceae</taxon>
        <taxon>Salipiger</taxon>
    </lineage>
</organism>
<keyword evidence="3 6" id="KW-0479">Metal-binding</keyword>
<proteinExistence type="predicted"/>
<feature type="binding site" description="covalent" evidence="7">
    <location>
        <position position="114"/>
    </location>
    <ligand>
        <name>heme c</name>
        <dbReference type="ChEBI" id="CHEBI:61717"/>
    </ligand>
</feature>
<evidence type="ECO:0000256" key="6">
    <source>
        <dbReference type="PIRSR" id="PIRSR000027-1"/>
    </source>
</evidence>
<dbReference type="RefSeq" id="WP_017469419.1">
    <property type="nucleotide sequence ID" value="NZ_BMEW01000011.1"/>
</dbReference>
<comment type="PTM">
    <text evidence="7">Binds 1 heme group per subunit.</text>
</comment>
<dbReference type="InterPro" id="IPR012127">
    <property type="entry name" value="Cyt_c_prime"/>
</dbReference>
<name>A0A1U7D2L1_9RHOB</name>
<evidence type="ECO:0000256" key="2">
    <source>
        <dbReference type="ARBA" id="ARBA00022617"/>
    </source>
</evidence>
<keyword evidence="1" id="KW-0813">Transport</keyword>
<dbReference type="GO" id="GO:0020037">
    <property type="term" value="F:heme binding"/>
    <property type="evidence" value="ECO:0007669"/>
    <property type="project" value="InterPro"/>
</dbReference>
<evidence type="ECO:0000256" key="3">
    <source>
        <dbReference type="ARBA" id="ARBA00022723"/>
    </source>
</evidence>
<reference evidence="8 9" key="1">
    <citation type="submission" date="2016-03" db="EMBL/GenBank/DDBJ databases">
        <title>Deep-sea bacteria in the southern Pacific.</title>
        <authorList>
            <person name="Tang K."/>
        </authorList>
    </citation>
    <scope>NUCLEOTIDE SEQUENCE [LARGE SCALE GENOMIC DNA]</scope>
    <source>
        <strain evidence="8 9">JLT2016</strain>
    </source>
</reference>
<dbReference type="STRING" id="1229727.Ga0080559_TMP1583"/>
<dbReference type="GO" id="GO:0009055">
    <property type="term" value="F:electron transfer activity"/>
    <property type="evidence" value="ECO:0007669"/>
    <property type="project" value="InterPro"/>
</dbReference>
<keyword evidence="2 7" id="KW-0349">Heme</keyword>
<dbReference type="EMBL" id="CP014796">
    <property type="protein sequence ID" value="APX22379.1"/>
    <property type="molecule type" value="Genomic_DNA"/>
</dbReference>
<dbReference type="SUPFAM" id="SSF47175">
    <property type="entry name" value="Cytochromes"/>
    <property type="match status" value="1"/>
</dbReference>
<dbReference type="GO" id="GO:0022900">
    <property type="term" value="P:electron transport chain"/>
    <property type="evidence" value="ECO:0007669"/>
    <property type="project" value="InterPro"/>
</dbReference>
<keyword evidence="5 6" id="KW-0408">Iron</keyword>
<evidence type="ECO:0000256" key="7">
    <source>
        <dbReference type="PIRSR" id="PIRSR000027-2"/>
    </source>
</evidence>
<feature type="binding site" description="covalent" evidence="7">
    <location>
        <position position="117"/>
    </location>
    <ligand>
        <name>heme c</name>
        <dbReference type="ChEBI" id="CHEBI:61717"/>
    </ligand>
</feature>
<keyword evidence="9" id="KW-1185">Reference proteome</keyword>
<dbReference type="GO" id="GO:0042597">
    <property type="term" value="C:periplasmic space"/>
    <property type="evidence" value="ECO:0007669"/>
    <property type="project" value="InterPro"/>
</dbReference>
<dbReference type="InterPro" id="IPR010980">
    <property type="entry name" value="Cyt_c/b562"/>
</dbReference>
<protein>
    <submittedName>
        <fullName evidence="8">Cytochrome c556</fullName>
    </submittedName>
</protein>
<sequence length="123" mass="13505">MAMVTDETVLERMDGMKTMSEQLKVLGAMAKGERNFDSAAVETALARLTEEAARIPAQFEKEVIVPKSEALPEIRENREDFTEKAETLETRAVAMSVSEAADLGPALRRIGGACKSCHGDYRE</sequence>
<evidence type="ECO:0000313" key="9">
    <source>
        <dbReference type="Proteomes" id="UP000186559"/>
    </source>
</evidence>
<dbReference type="Proteomes" id="UP000186559">
    <property type="component" value="Chromosome"/>
</dbReference>
<dbReference type="GO" id="GO:0005506">
    <property type="term" value="F:iron ion binding"/>
    <property type="evidence" value="ECO:0007669"/>
    <property type="project" value="InterPro"/>
</dbReference>
<keyword evidence="4" id="KW-0249">Electron transport</keyword>
<gene>
    <name evidence="8" type="ORF">Ga0080559_TMP1583</name>
</gene>
<evidence type="ECO:0000256" key="1">
    <source>
        <dbReference type="ARBA" id="ARBA00022448"/>
    </source>
</evidence>
<dbReference type="InterPro" id="IPR002321">
    <property type="entry name" value="Cyt_c_II"/>
</dbReference>
<dbReference type="PROSITE" id="PS51009">
    <property type="entry name" value="CYTCII"/>
    <property type="match status" value="1"/>
</dbReference>
<accession>A0A1U7D2L1</accession>
<dbReference type="PIRSF" id="PIRSF000027">
    <property type="entry name" value="Cytc_c_prime"/>
    <property type="match status" value="1"/>
</dbReference>
<dbReference type="Pfam" id="PF01322">
    <property type="entry name" value="Cytochrom_C_2"/>
    <property type="match status" value="1"/>
</dbReference>
<dbReference type="AlphaFoldDB" id="A0A1U7D2L1"/>